<evidence type="ECO:0000313" key="1">
    <source>
        <dbReference type="EMBL" id="KJA17072.1"/>
    </source>
</evidence>
<evidence type="ECO:0000313" key="2">
    <source>
        <dbReference type="Proteomes" id="UP000054270"/>
    </source>
</evidence>
<protein>
    <submittedName>
        <fullName evidence="1">Uncharacterized protein</fullName>
    </submittedName>
</protein>
<accession>A0A0D2KR10</accession>
<name>A0A0D2KR10_HYPSF</name>
<organism evidence="1 2">
    <name type="scientific">Hypholoma sublateritium (strain FD-334 SS-4)</name>
    <dbReference type="NCBI Taxonomy" id="945553"/>
    <lineage>
        <taxon>Eukaryota</taxon>
        <taxon>Fungi</taxon>
        <taxon>Dikarya</taxon>
        <taxon>Basidiomycota</taxon>
        <taxon>Agaricomycotina</taxon>
        <taxon>Agaricomycetes</taxon>
        <taxon>Agaricomycetidae</taxon>
        <taxon>Agaricales</taxon>
        <taxon>Agaricineae</taxon>
        <taxon>Strophariaceae</taxon>
        <taxon>Hypholoma</taxon>
    </lineage>
</organism>
<dbReference type="AlphaFoldDB" id="A0A0D2KR10"/>
<dbReference type="OrthoDB" id="329666at2759"/>
<sequence length="317" mass="33346">MTHPTQAISQLDIANKAQGPSTFPRTVTDHFKNIFASPGVLAQIPTLDLGSGHLSLSGALSDNPQKLGLAATGTTYLRPVDPTSPVLSNASPLNAPPTREAAYMRIASDVAPRHAPEFAPANAVQHDSLRVDRDACAAMVLLRMLVKSGNTRGAREGEKGRVATPIVSAPKRVRHRPALRHRTCVLERPSALWLPSRTGPAVAAAAAECDAQVINAAGITYVTAGAGAQEDAKSAYNSPWVPAAAPERVLSVSAAFSGRPGIARHDAESRAYDPACPCCVRGIPPVSRSITRGWRCRPSRGAQRALARGIAHAPVDK</sequence>
<gene>
    <name evidence="1" type="ORF">HYPSUDRAFT_206528</name>
</gene>
<reference evidence="2" key="1">
    <citation type="submission" date="2014-04" db="EMBL/GenBank/DDBJ databases">
        <title>Evolutionary Origins and Diversification of the Mycorrhizal Mutualists.</title>
        <authorList>
            <consortium name="DOE Joint Genome Institute"/>
            <consortium name="Mycorrhizal Genomics Consortium"/>
            <person name="Kohler A."/>
            <person name="Kuo A."/>
            <person name="Nagy L.G."/>
            <person name="Floudas D."/>
            <person name="Copeland A."/>
            <person name="Barry K.W."/>
            <person name="Cichocki N."/>
            <person name="Veneault-Fourrey C."/>
            <person name="LaButti K."/>
            <person name="Lindquist E.A."/>
            <person name="Lipzen A."/>
            <person name="Lundell T."/>
            <person name="Morin E."/>
            <person name="Murat C."/>
            <person name="Riley R."/>
            <person name="Ohm R."/>
            <person name="Sun H."/>
            <person name="Tunlid A."/>
            <person name="Henrissat B."/>
            <person name="Grigoriev I.V."/>
            <person name="Hibbett D.S."/>
            <person name="Martin F."/>
        </authorList>
    </citation>
    <scope>NUCLEOTIDE SEQUENCE [LARGE SCALE GENOMIC DNA]</scope>
    <source>
        <strain evidence="2">FD-334 SS-4</strain>
    </source>
</reference>
<dbReference type="Proteomes" id="UP000054270">
    <property type="component" value="Unassembled WGS sequence"/>
</dbReference>
<dbReference type="EMBL" id="KN817610">
    <property type="protein sequence ID" value="KJA17072.1"/>
    <property type="molecule type" value="Genomic_DNA"/>
</dbReference>
<proteinExistence type="predicted"/>
<keyword evidence="2" id="KW-1185">Reference proteome</keyword>